<feature type="transmembrane region" description="Helical" evidence="1">
    <location>
        <begin position="273"/>
        <end position="292"/>
    </location>
</feature>
<feature type="transmembrane region" description="Helical" evidence="1">
    <location>
        <begin position="233"/>
        <end position="261"/>
    </location>
</feature>
<keyword evidence="1" id="KW-1133">Transmembrane helix</keyword>
<organism evidence="2 3">
    <name type="scientific">Prosthecobacter fluviatilis</name>
    <dbReference type="NCBI Taxonomy" id="445931"/>
    <lineage>
        <taxon>Bacteria</taxon>
        <taxon>Pseudomonadati</taxon>
        <taxon>Verrucomicrobiota</taxon>
        <taxon>Verrucomicrobiia</taxon>
        <taxon>Verrucomicrobiales</taxon>
        <taxon>Verrucomicrobiaceae</taxon>
        <taxon>Prosthecobacter</taxon>
    </lineage>
</organism>
<comment type="caution">
    <text evidence="2">The sequence shown here is derived from an EMBL/GenBank/DDBJ whole genome shotgun (WGS) entry which is preliminary data.</text>
</comment>
<dbReference type="EMBL" id="JBHSMQ010000005">
    <property type="protein sequence ID" value="MFC5456218.1"/>
    <property type="molecule type" value="Genomic_DNA"/>
</dbReference>
<feature type="transmembrane region" description="Helical" evidence="1">
    <location>
        <begin position="141"/>
        <end position="161"/>
    </location>
</feature>
<sequence>MNPQALKAWIRPMLWLAISIQLNLKLEAASLVVIFLLFSMLVLIPLARPTTGRKQALEEFWAVVLAAESFCFEASGGTALMVAGWLIITWRRASTSLLAWQRAGQRDAGSLCLVAADVGPAVGAAWLMAHRANWTPWGFDPLIVLLTAAHFHHAGFTLPWMAGLNAQAKPGRWTSFSCSAVLLGVPIVAVGITCTHFGIFRFVESLGVLILVLGALGVALSHIRRGFEKQCSIWTNFGFILSGVSLSASMLLALGFGLRYLIPQYALTLPQMWSIHGMLNAFGFGMCGLQAWRSSLTRSERPSADQTA</sequence>
<feature type="transmembrane region" description="Helical" evidence="1">
    <location>
        <begin position="199"/>
        <end position="221"/>
    </location>
</feature>
<feature type="transmembrane region" description="Helical" evidence="1">
    <location>
        <begin position="108"/>
        <end position="129"/>
    </location>
</feature>
<gene>
    <name evidence="2" type="ORF">ACFQDI_15245</name>
</gene>
<dbReference type="InterPro" id="IPR025450">
    <property type="entry name" value="YndJ-like"/>
</dbReference>
<evidence type="ECO:0000313" key="3">
    <source>
        <dbReference type="Proteomes" id="UP001596052"/>
    </source>
</evidence>
<reference evidence="3" key="1">
    <citation type="journal article" date="2019" name="Int. J. Syst. Evol. Microbiol.">
        <title>The Global Catalogue of Microorganisms (GCM) 10K type strain sequencing project: providing services to taxonomists for standard genome sequencing and annotation.</title>
        <authorList>
            <consortium name="The Broad Institute Genomics Platform"/>
            <consortium name="The Broad Institute Genome Sequencing Center for Infectious Disease"/>
            <person name="Wu L."/>
            <person name="Ma J."/>
        </authorList>
    </citation>
    <scope>NUCLEOTIDE SEQUENCE [LARGE SCALE GENOMIC DNA]</scope>
    <source>
        <strain evidence="3">CGMCC 4.1469</strain>
    </source>
</reference>
<feature type="transmembrane region" description="Helical" evidence="1">
    <location>
        <begin position="60"/>
        <end position="88"/>
    </location>
</feature>
<dbReference type="Pfam" id="PF14158">
    <property type="entry name" value="YndJ"/>
    <property type="match status" value="1"/>
</dbReference>
<dbReference type="Proteomes" id="UP001596052">
    <property type="component" value="Unassembled WGS sequence"/>
</dbReference>
<feature type="transmembrane region" description="Helical" evidence="1">
    <location>
        <begin position="28"/>
        <end position="48"/>
    </location>
</feature>
<name>A0ABW0KU00_9BACT</name>
<proteinExistence type="predicted"/>
<evidence type="ECO:0000256" key="1">
    <source>
        <dbReference type="SAM" id="Phobius"/>
    </source>
</evidence>
<keyword evidence="1" id="KW-0812">Transmembrane</keyword>
<keyword evidence="3" id="KW-1185">Reference proteome</keyword>
<evidence type="ECO:0000313" key="2">
    <source>
        <dbReference type="EMBL" id="MFC5456218.1"/>
    </source>
</evidence>
<accession>A0ABW0KU00</accession>
<protein>
    <submittedName>
        <fullName evidence="2">YndJ family transporter</fullName>
    </submittedName>
</protein>
<feature type="transmembrane region" description="Helical" evidence="1">
    <location>
        <begin position="173"/>
        <end position="193"/>
    </location>
</feature>
<dbReference type="RefSeq" id="WP_377168244.1">
    <property type="nucleotide sequence ID" value="NZ_JBHSMQ010000005.1"/>
</dbReference>
<keyword evidence="1" id="KW-0472">Membrane</keyword>